<name>A0ABS8RQI4_DATST</name>
<organism evidence="1 2">
    <name type="scientific">Datura stramonium</name>
    <name type="common">Jimsonweed</name>
    <name type="synonym">Common thornapple</name>
    <dbReference type="NCBI Taxonomy" id="4076"/>
    <lineage>
        <taxon>Eukaryota</taxon>
        <taxon>Viridiplantae</taxon>
        <taxon>Streptophyta</taxon>
        <taxon>Embryophyta</taxon>
        <taxon>Tracheophyta</taxon>
        <taxon>Spermatophyta</taxon>
        <taxon>Magnoliopsida</taxon>
        <taxon>eudicotyledons</taxon>
        <taxon>Gunneridae</taxon>
        <taxon>Pentapetalae</taxon>
        <taxon>asterids</taxon>
        <taxon>lamiids</taxon>
        <taxon>Solanales</taxon>
        <taxon>Solanaceae</taxon>
        <taxon>Solanoideae</taxon>
        <taxon>Datureae</taxon>
        <taxon>Datura</taxon>
    </lineage>
</organism>
<comment type="caution">
    <text evidence="1">The sequence shown here is derived from an EMBL/GenBank/DDBJ whole genome shotgun (WGS) entry which is preliminary data.</text>
</comment>
<dbReference type="Proteomes" id="UP000823775">
    <property type="component" value="Unassembled WGS sequence"/>
</dbReference>
<evidence type="ECO:0000313" key="2">
    <source>
        <dbReference type="Proteomes" id="UP000823775"/>
    </source>
</evidence>
<proteinExistence type="predicted"/>
<sequence length="140" mass="15276">MAPSTVPFPSLDNVPQQMFHRVAPLRTPPEMVPLVDPSRIPPFSLFSSQTFSLIIPPVYSSILQDLRGAPAMPPPILTVSMPSPMPSPMMASPVSTPVFPPLTPQVDPSMNISSISASMSMNNYQNYSIDFHKIHHHVSG</sequence>
<accession>A0ABS8RQI4</accession>
<keyword evidence="2" id="KW-1185">Reference proteome</keyword>
<protein>
    <submittedName>
        <fullName evidence="1">Uncharacterized protein</fullName>
    </submittedName>
</protein>
<evidence type="ECO:0000313" key="1">
    <source>
        <dbReference type="EMBL" id="MCD7448310.1"/>
    </source>
</evidence>
<dbReference type="EMBL" id="JACEIK010000058">
    <property type="protein sequence ID" value="MCD7448310.1"/>
    <property type="molecule type" value="Genomic_DNA"/>
</dbReference>
<reference evidence="1 2" key="1">
    <citation type="journal article" date="2021" name="BMC Genomics">
        <title>Datura genome reveals duplications of psychoactive alkaloid biosynthetic genes and high mutation rate following tissue culture.</title>
        <authorList>
            <person name="Rajewski A."/>
            <person name="Carter-House D."/>
            <person name="Stajich J."/>
            <person name="Litt A."/>
        </authorList>
    </citation>
    <scope>NUCLEOTIDE SEQUENCE [LARGE SCALE GENOMIC DNA]</scope>
    <source>
        <strain evidence="1">AR-01</strain>
    </source>
</reference>
<gene>
    <name evidence="1" type="ORF">HAX54_040751</name>
</gene>